<dbReference type="PANTHER" id="PTHR23032">
    <property type="entry name" value="BRO1 DOMAIN-CONTAINING PROTEIN BROX"/>
    <property type="match status" value="1"/>
</dbReference>
<reference evidence="2" key="5">
    <citation type="journal article" date="2021" name="G3 (Bethesda)">
        <title>Aegilops tauschii genome assembly Aet v5.0 features greater sequence contiguity and improved annotation.</title>
        <authorList>
            <person name="Wang L."/>
            <person name="Zhu T."/>
            <person name="Rodriguez J.C."/>
            <person name="Deal K.R."/>
            <person name="Dubcovsky J."/>
            <person name="McGuire P.E."/>
            <person name="Lux T."/>
            <person name="Spannagl M."/>
            <person name="Mayer K.F.X."/>
            <person name="Baldrich P."/>
            <person name="Meyers B.C."/>
            <person name="Huo N."/>
            <person name="Gu Y.Q."/>
            <person name="Zhou H."/>
            <person name="Devos K.M."/>
            <person name="Bennetzen J.L."/>
            <person name="Unver T."/>
            <person name="Budak H."/>
            <person name="Gulick P.J."/>
            <person name="Galiba G."/>
            <person name="Kalapos B."/>
            <person name="Nelson D.R."/>
            <person name="Li P."/>
            <person name="You F.M."/>
            <person name="Luo M.C."/>
            <person name="Dvorak J."/>
        </authorList>
    </citation>
    <scope>NUCLEOTIDE SEQUENCE [LARGE SCALE GENOMIC DNA]</scope>
    <source>
        <strain evidence="2">cv. AL8/78</strain>
    </source>
</reference>
<accession>A0A453CGN2</accession>
<reference evidence="2" key="4">
    <citation type="submission" date="2019-03" db="UniProtKB">
        <authorList>
            <consortium name="EnsemblPlants"/>
        </authorList>
    </citation>
    <scope>IDENTIFICATION</scope>
</reference>
<dbReference type="Proteomes" id="UP000015105">
    <property type="component" value="Chromosome 2D"/>
</dbReference>
<reference evidence="2" key="3">
    <citation type="journal article" date="2017" name="Nature">
        <title>Genome sequence of the progenitor of the wheat D genome Aegilops tauschii.</title>
        <authorList>
            <person name="Luo M.C."/>
            <person name="Gu Y.Q."/>
            <person name="Puiu D."/>
            <person name="Wang H."/>
            <person name="Twardziok S.O."/>
            <person name="Deal K.R."/>
            <person name="Huo N."/>
            <person name="Zhu T."/>
            <person name="Wang L."/>
            <person name="Wang Y."/>
            <person name="McGuire P.E."/>
            <person name="Liu S."/>
            <person name="Long H."/>
            <person name="Ramasamy R.K."/>
            <person name="Rodriguez J.C."/>
            <person name="Van S.L."/>
            <person name="Yuan L."/>
            <person name="Wang Z."/>
            <person name="Xia Z."/>
            <person name="Xiao L."/>
            <person name="Anderson O.D."/>
            <person name="Ouyang S."/>
            <person name="Liang Y."/>
            <person name="Zimin A.V."/>
            <person name="Pertea G."/>
            <person name="Qi P."/>
            <person name="Bennetzen J.L."/>
            <person name="Dai X."/>
            <person name="Dawson M.W."/>
            <person name="Muller H.G."/>
            <person name="Kugler K."/>
            <person name="Rivarola-Duarte L."/>
            <person name="Spannagl M."/>
            <person name="Mayer K.F.X."/>
            <person name="Lu F.H."/>
            <person name="Bevan M.W."/>
            <person name="Leroy P."/>
            <person name="Li P."/>
            <person name="You F.M."/>
            <person name="Sun Q."/>
            <person name="Liu Z."/>
            <person name="Lyons E."/>
            <person name="Wicker T."/>
            <person name="Salzberg S.L."/>
            <person name="Devos K.M."/>
            <person name="Dvorak J."/>
        </authorList>
    </citation>
    <scope>NUCLEOTIDE SEQUENCE [LARGE SCALE GENOMIC DNA]</scope>
    <source>
        <strain evidence="2">cv. AL8/78</strain>
    </source>
</reference>
<reference evidence="3" key="2">
    <citation type="journal article" date="2017" name="Nat. Plants">
        <title>The Aegilops tauschii genome reveals multiple impacts of transposons.</title>
        <authorList>
            <person name="Zhao G."/>
            <person name="Zou C."/>
            <person name="Li K."/>
            <person name="Wang K."/>
            <person name="Li T."/>
            <person name="Gao L."/>
            <person name="Zhang X."/>
            <person name="Wang H."/>
            <person name="Yang Z."/>
            <person name="Liu X."/>
            <person name="Jiang W."/>
            <person name="Mao L."/>
            <person name="Kong X."/>
            <person name="Jiao Y."/>
            <person name="Jia J."/>
        </authorList>
    </citation>
    <scope>NUCLEOTIDE SEQUENCE [LARGE SCALE GENOMIC DNA]</scope>
    <source>
        <strain evidence="3">cv. AL8/78</strain>
    </source>
</reference>
<sequence>MGCGLSTPDNDGGGGEGARRKQGSVGDVVVFVPGLRAPMGVDLSQALAGRLDKSAVERLSALRARVVDMAMQESAVALKPRRKTAARHGSSTANLLQALEDYLPVLLGLVKEGSELRHSVQFVWTNQEDKAEVCACLPVLSPKFTSVLSSNMGGIFGCRRRPWRMHGTRCCPCCI</sequence>
<dbReference type="InterPro" id="IPR038898">
    <property type="entry name" value="BROX"/>
</dbReference>
<name>A0A453CGN2_AEGTS</name>
<dbReference type="Gramene" id="AET2Gv20838100.17">
    <property type="protein sequence ID" value="AET2Gv20838100.17"/>
    <property type="gene ID" value="AET2Gv20838100"/>
</dbReference>
<protein>
    <submittedName>
        <fullName evidence="2">Uncharacterized protein</fullName>
    </submittedName>
</protein>
<dbReference type="PANTHER" id="PTHR23032:SF13">
    <property type="entry name" value="BRO1 DOMAIN-CONTAINING PROTEIN BROX"/>
    <property type="match status" value="1"/>
</dbReference>
<dbReference type="AlphaFoldDB" id="A0A453CGN2"/>
<feature type="region of interest" description="Disordered" evidence="1">
    <location>
        <begin position="1"/>
        <end position="21"/>
    </location>
</feature>
<evidence type="ECO:0000313" key="2">
    <source>
        <dbReference type="EnsemblPlants" id="AET2Gv20838100.17"/>
    </source>
</evidence>
<keyword evidence="3" id="KW-1185">Reference proteome</keyword>
<reference evidence="3" key="1">
    <citation type="journal article" date="2014" name="Science">
        <title>Ancient hybridizations among the ancestral genomes of bread wheat.</title>
        <authorList>
            <consortium name="International Wheat Genome Sequencing Consortium,"/>
            <person name="Marcussen T."/>
            <person name="Sandve S.R."/>
            <person name="Heier L."/>
            <person name="Spannagl M."/>
            <person name="Pfeifer M."/>
            <person name="Jakobsen K.S."/>
            <person name="Wulff B.B."/>
            <person name="Steuernagel B."/>
            <person name="Mayer K.F."/>
            <person name="Olsen O.A."/>
        </authorList>
    </citation>
    <scope>NUCLEOTIDE SEQUENCE [LARGE SCALE GENOMIC DNA]</scope>
    <source>
        <strain evidence="3">cv. AL8/78</strain>
    </source>
</reference>
<dbReference type="EnsemblPlants" id="AET2Gv20838100.17">
    <property type="protein sequence ID" value="AET2Gv20838100.17"/>
    <property type="gene ID" value="AET2Gv20838100"/>
</dbReference>
<organism evidence="2 3">
    <name type="scientific">Aegilops tauschii subsp. strangulata</name>
    <name type="common">Goatgrass</name>
    <dbReference type="NCBI Taxonomy" id="200361"/>
    <lineage>
        <taxon>Eukaryota</taxon>
        <taxon>Viridiplantae</taxon>
        <taxon>Streptophyta</taxon>
        <taxon>Embryophyta</taxon>
        <taxon>Tracheophyta</taxon>
        <taxon>Spermatophyta</taxon>
        <taxon>Magnoliopsida</taxon>
        <taxon>Liliopsida</taxon>
        <taxon>Poales</taxon>
        <taxon>Poaceae</taxon>
        <taxon>BOP clade</taxon>
        <taxon>Pooideae</taxon>
        <taxon>Triticodae</taxon>
        <taxon>Triticeae</taxon>
        <taxon>Triticinae</taxon>
        <taxon>Aegilops</taxon>
    </lineage>
</organism>
<evidence type="ECO:0000313" key="3">
    <source>
        <dbReference type="Proteomes" id="UP000015105"/>
    </source>
</evidence>
<evidence type="ECO:0000256" key="1">
    <source>
        <dbReference type="SAM" id="MobiDB-lite"/>
    </source>
</evidence>
<proteinExistence type="predicted"/>